<evidence type="ECO:0000256" key="1">
    <source>
        <dbReference type="SAM" id="MobiDB-lite"/>
    </source>
</evidence>
<organism evidence="3">
    <name type="scientific">Arthroderma gypseum (strain ATCC MYA-4604 / CBS 118893)</name>
    <name type="common">Microsporum gypseum</name>
    <dbReference type="NCBI Taxonomy" id="535722"/>
    <lineage>
        <taxon>Eukaryota</taxon>
        <taxon>Fungi</taxon>
        <taxon>Dikarya</taxon>
        <taxon>Ascomycota</taxon>
        <taxon>Pezizomycotina</taxon>
        <taxon>Eurotiomycetes</taxon>
        <taxon>Eurotiomycetidae</taxon>
        <taxon>Onygenales</taxon>
        <taxon>Arthrodermataceae</taxon>
        <taxon>Nannizzia</taxon>
    </lineage>
</organism>
<name>E4UVC4_ARTGP</name>
<dbReference type="HOGENOM" id="CLU_1906248_0_0_1"/>
<proteinExistence type="predicted"/>
<dbReference type="EMBL" id="DS989825">
    <property type="protein sequence ID" value="EFR02251.1"/>
    <property type="molecule type" value="Genomic_DNA"/>
</dbReference>
<evidence type="ECO:0000313" key="3">
    <source>
        <dbReference type="Proteomes" id="UP000002669"/>
    </source>
</evidence>
<keyword evidence="3" id="KW-1185">Reference proteome</keyword>
<accession>E4UVC4</accession>
<gene>
    <name evidence="2" type="ORF">MGYG_09074</name>
</gene>
<feature type="region of interest" description="Disordered" evidence="1">
    <location>
        <begin position="38"/>
        <end position="68"/>
    </location>
</feature>
<dbReference type="VEuPathDB" id="FungiDB:MGYG_09074"/>
<dbReference type="Proteomes" id="UP000002669">
    <property type="component" value="Unassembled WGS sequence"/>
</dbReference>
<dbReference type="InParanoid" id="E4UVC4"/>
<dbReference type="GeneID" id="10027935"/>
<protein>
    <submittedName>
        <fullName evidence="2">Uncharacterized protein</fullName>
    </submittedName>
</protein>
<feature type="region of interest" description="Disordered" evidence="1">
    <location>
        <begin position="102"/>
        <end position="133"/>
    </location>
</feature>
<reference evidence="3" key="1">
    <citation type="journal article" date="2012" name="MBio">
        <title>Comparative genome analysis of Trichophyton rubrum and related dermatophytes reveals candidate genes involved in infection.</title>
        <authorList>
            <person name="Martinez D.A."/>
            <person name="Oliver B.G."/>
            <person name="Graeser Y."/>
            <person name="Goldberg J.M."/>
            <person name="Li W."/>
            <person name="Martinez-Rossi N.M."/>
            <person name="Monod M."/>
            <person name="Shelest E."/>
            <person name="Barton R.C."/>
            <person name="Birch E."/>
            <person name="Brakhage A.A."/>
            <person name="Chen Z."/>
            <person name="Gurr S.J."/>
            <person name="Heiman D."/>
            <person name="Heitman J."/>
            <person name="Kosti I."/>
            <person name="Rossi A."/>
            <person name="Saif S."/>
            <person name="Samalova M."/>
            <person name="Saunders C.W."/>
            <person name="Shea T."/>
            <person name="Summerbell R.C."/>
            <person name="Xu J."/>
            <person name="Young S."/>
            <person name="Zeng Q."/>
            <person name="Birren B.W."/>
            <person name="Cuomo C.A."/>
            <person name="White T.C."/>
        </authorList>
    </citation>
    <scope>NUCLEOTIDE SEQUENCE [LARGE SCALE GENOMIC DNA]</scope>
    <source>
        <strain evidence="3">ATCC MYA-4604 / CBS 118893</strain>
    </source>
</reference>
<sequence>MQRGGGVYVRQAEGVCAVKKGQKCRATMMRWQRELVHAARTKRVPKGEQHSRTATAGEAGDDNAGDRGPDLACPVLVLPLSCPVRPSVCLAAGCGLAGSSAVTGHKGLPHAGQSKAWAGEKSSRSVGEQRAKR</sequence>
<feature type="compositionally biased region" description="Basic and acidic residues" evidence="1">
    <location>
        <begin position="121"/>
        <end position="133"/>
    </location>
</feature>
<dbReference type="AlphaFoldDB" id="E4UVC4"/>
<evidence type="ECO:0000313" key="2">
    <source>
        <dbReference type="EMBL" id="EFR02251.1"/>
    </source>
</evidence>
<dbReference type="RefSeq" id="XP_003172662.1">
    <property type="nucleotide sequence ID" value="XM_003172614.1"/>
</dbReference>